<evidence type="ECO:0000313" key="1">
    <source>
        <dbReference type="EMBL" id="MFC5397071.1"/>
    </source>
</evidence>
<gene>
    <name evidence="1" type="ORF">ACFPPC_30925</name>
</gene>
<accession>A0ABW0HIF3</accession>
<proteinExistence type="predicted"/>
<dbReference type="RefSeq" id="WP_377013970.1">
    <property type="nucleotide sequence ID" value="NZ_JBHSLV010000078.1"/>
</dbReference>
<organism evidence="1 2">
    <name type="scientific">Bosea vestrisii</name>
    <dbReference type="NCBI Taxonomy" id="151416"/>
    <lineage>
        <taxon>Bacteria</taxon>
        <taxon>Pseudomonadati</taxon>
        <taxon>Pseudomonadota</taxon>
        <taxon>Alphaproteobacteria</taxon>
        <taxon>Hyphomicrobiales</taxon>
        <taxon>Boseaceae</taxon>
        <taxon>Bosea</taxon>
    </lineage>
</organism>
<comment type="caution">
    <text evidence="1">The sequence shown here is derived from an EMBL/GenBank/DDBJ whole genome shotgun (WGS) entry which is preliminary data.</text>
</comment>
<dbReference type="PANTHER" id="PTHR33428">
    <property type="entry name" value="CHLOROPHYLLASE-2, CHLOROPLASTIC"/>
    <property type="match status" value="1"/>
</dbReference>
<protein>
    <recommendedName>
        <fullName evidence="3">Chlorophyllase-like protein</fullName>
    </recommendedName>
</protein>
<name>A0ABW0HIF3_9HYPH</name>
<keyword evidence="2" id="KW-1185">Reference proteome</keyword>
<dbReference type="SUPFAM" id="SSF53474">
    <property type="entry name" value="alpha/beta-Hydrolases"/>
    <property type="match status" value="1"/>
</dbReference>
<dbReference type="Gene3D" id="3.40.50.1820">
    <property type="entry name" value="alpha/beta hydrolase"/>
    <property type="match status" value="1"/>
</dbReference>
<dbReference type="Proteomes" id="UP001596104">
    <property type="component" value="Unassembled WGS sequence"/>
</dbReference>
<sequence>MAASAFGSAQARGRGAERFGNAGPYEVDTIEKPLCCDSKGNSVEVYLPRARRTGEIYPVVTWGNGTWAKPEKYAFLLRHLASWGMIVVATRDSSVGTGETLRDAVALLKRSELAPLADRRRIAAIGHSQGASGAFNAAVAPSSGIGTTILIDLPGRRLCNREHCAAIPTELRENQSILFLSGEKDPLSSPDMIDGYFSEVPAGRLRAKAAIVGADHNDIQGQPGCQPFAIGCRSGIGAFLPYATAWLRWQLAGDKAAAAVFGGKEAPFVRDPQLIDAVIGR</sequence>
<reference evidence="2" key="1">
    <citation type="journal article" date="2019" name="Int. J. Syst. Evol. Microbiol.">
        <title>The Global Catalogue of Microorganisms (GCM) 10K type strain sequencing project: providing services to taxonomists for standard genome sequencing and annotation.</title>
        <authorList>
            <consortium name="The Broad Institute Genomics Platform"/>
            <consortium name="The Broad Institute Genome Sequencing Center for Infectious Disease"/>
            <person name="Wu L."/>
            <person name="Ma J."/>
        </authorList>
    </citation>
    <scope>NUCLEOTIDE SEQUENCE [LARGE SCALE GENOMIC DNA]</scope>
    <source>
        <strain evidence="2">CGMCC 1.16326</strain>
    </source>
</reference>
<evidence type="ECO:0008006" key="3">
    <source>
        <dbReference type="Google" id="ProtNLM"/>
    </source>
</evidence>
<evidence type="ECO:0000313" key="2">
    <source>
        <dbReference type="Proteomes" id="UP001596104"/>
    </source>
</evidence>
<dbReference type="InterPro" id="IPR029058">
    <property type="entry name" value="AB_hydrolase_fold"/>
</dbReference>
<dbReference type="EMBL" id="JBHSLV010000078">
    <property type="protein sequence ID" value="MFC5397071.1"/>
    <property type="molecule type" value="Genomic_DNA"/>
</dbReference>
<dbReference type="PANTHER" id="PTHR33428:SF14">
    <property type="entry name" value="CARBOXYLESTERASE TYPE B DOMAIN-CONTAINING PROTEIN"/>
    <property type="match status" value="1"/>
</dbReference>